<feature type="signal peptide" evidence="2">
    <location>
        <begin position="1"/>
        <end position="26"/>
    </location>
</feature>
<gene>
    <name evidence="3" type="ORF">GCM10009787_02970</name>
</gene>
<reference evidence="3 4" key="1">
    <citation type="journal article" date="2019" name="Int. J. Syst. Evol. Microbiol.">
        <title>The Global Catalogue of Microorganisms (GCM) 10K type strain sequencing project: providing services to taxonomists for standard genome sequencing and annotation.</title>
        <authorList>
            <consortium name="The Broad Institute Genomics Platform"/>
            <consortium name="The Broad Institute Genome Sequencing Center for Infectious Disease"/>
            <person name="Wu L."/>
            <person name="Ma J."/>
        </authorList>
    </citation>
    <scope>NUCLEOTIDE SEQUENCE [LARGE SCALE GENOMIC DNA]</scope>
    <source>
        <strain evidence="3 4">JCM 14924</strain>
    </source>
</reference>
<evidence type="ECO:0000256" key="1">
    <source>
        <dbReference type="SAM" id="MobiDB-lite"/>
    </source>
</evidence>
<sequence length="270" mass="27331">MGRLRPAALGTAGTLCATALCTGAGADPPQARLRAPHTITVGRSSTVAPHSGIDVNVPCQSPEQSSGGGVRTTGGGVLITASWSLAGWDAEVCNESNSPQTVTPVAICTPQRHTRRSSIPSVRVPAGQSGLARASCPAGTVSTGGGNIGGPRGASRLYVSQSSDPGSGEWGVQAFHHSAFEQTIATQVVCTDTPHSARSSLGTTLGHGFTGTAHGECPDAGEVPTGGGGLGNPDVQFNESYPTSTGWTVRATNKGGRPFTFFARVICTRP</sequence>
<dbReference type="RefSeq" id="WP_346161910.1">
    <property type="nucleotide sequence ID" value="NZ_BAAAOQ010000001.1"/>
</dbReference>
<evidence type="ECO:0000256" key="2">
    <source>
        <dbReference type="SAM" id="SignalP"/>
    </source>
</evidence>
<feature type="region of interest" description="Disordered" evidence="1">
    <location>
        <begin position="130"/>
        <end position="149"/>
    </location>
</feature>
<feature type="region of interest" description="Disordered" evidence="1">
    <location>
        <begin position="212"/>
        <end position="237"/>
    </location>
</feature>
<comment type="caution">
    <text evidence="3">The sequence shown here is derived from an EMBL/GenBank/DDBJ whole genome shotgun (WGS) entry which is preliminary data.</text>
</comment>
<dbReference type="EMBL" id="BAAAOQ010000001">
    <property type="protein sequence ID" value="GAA2191109.1"/>
    <property type="molecule type" value="Genomic_DNA"/>
</dbReference>
<name>A0ABN3BAA3_9ACTN</name>
<dbReference type="Proteomes" id="UP001501391">
    <property type="component" value="Unassembled WGS sequence"/>
</dbReference>
<accession>A0ABN3BAA3</accession>
<keyword evidence="2" id="KW-0732">Signal</keyword>
<feature type="chain" id="PRO_5047198527" evidence="2">
    <location>
        <begin position="27"/>
        <end position="270"/>
    </location>
</feature>
<protein>
    <submittedName>
        <fullName evidence="3">Uncharacterized protein</fullName>
    </submittedName>
</protein>
<organism evidence="3 4">
    <name type="scientific">Streptomyces bangladeshensis</name>
    <dbReference type="NCBI Taxonomy" id="295352"/>
    <lineage>
        <taxon>Bacteria</taxon>
        <taxon>Bacillati</taxon>
        <taxon>Actinomycetota</taxon>
        <taxon>Actinomycetes</taxon>
        <taxon>Kitasatosporales</taxon>
        <taxon>Streptomycetaceae</taxon>
        <taxon>Streptomyces</taxon>
    </lineage>
</organism>
<evidence type="ECO:0000313" key="4">
    <source>
        <dbReference type="Proteomes" id="UP001501391"/>
    </source>
</evidence>
<proteinExistence type="predicted"/>
<evidence type="ECO:0000313" key="3">
    <source>
        <dbReference type="EMBL" id="GAA2191109.1"/>
    </source>
</evidence>
<keyword evidence="4" id="KW-1185">Reference proteome</keyword>